<keyword evidence="1" id="KW-0813">Transport</keyword>
<evidence type="ECO:0000256" key="3">
    <source>
        <dbReference type="ARBA" id="ARBA00022840"/>
    </source>
</evidence>
<dbReference type="SMART" id="SM00382">
    <property type="entry name" value="AAA"/>
    <property type="match status" value="1"/>
</dbReference>
<feature type="domain" description="ABC transporter" evidence="6">
    <location>
        <begin position="3"/>
        <end position="251"/>
    </location>
</feature>
<dbReference type="Proteomes" id="UP001523401">
    <property type="component" value="Unassembled WGS sequence"/>
</dbReference>
<keyword evidence="8" id="KW-1185">Reference proteome</keyword>
<evidence type="ECO:0000313" key="7">
    <source>
        <dbReference type="EMBL" id="MCO6160716.1"/>
    </source>
</evidence>
<keyword evidence="2" id="KW-0547">Nucleotide-binding</keyword>
<evidence type="ECO:0000313" key="8">
    <source>
        <dbReference type="Proteomes" id="UP001523401"/>
    </source>
</evidence>
<protein>
    <submittedName>
        <fullName evidence="7">ATP-binding cassette domain-containing protein</fullName>
    </submittedName>
</protein>
<keyword evidence="4" id="KW-1278">Translocase</keyword>
<keyword evidence="3 7" id="KW-0067">ATP-binding</keyword>
<dbReference type="InterPro" id="IPR003593">
    <property type="entry name" value="AAA+_ATPase"/>
</dbReference>
<dbReference type="EMBL" id="JAMXQU010000009">
    <property type="protein sequence ID" value="MCO6160716.1"/>
    <property type="molecule type" value="Genomic_DNA"/>
</dbReference>
<sequence>MSLVLDDVTVATGRQIVLDRVSFAFSPGEMVALIGPNGAGKSTIMRVASGLLRPSAGRVTLGGQDLAQFPIPVLAARRAMLTQDHRFDARFSVKELACFGVVAQSGIQERRRLQTLVRDVLEEVGLSALVGRDVTTLSGGERQRAHLARVLVQLRWHGNKGYLLLDEPVSAQDIARQGQILSLARAHTGKGGRLGEVTGRQGACLAVLHDLNWAAAFADRIVVIHEGHVYDDGPATQIMTSRMLEDVFGLTGYVPGHHSGTGRPFILPHDLVPPGSF</sequence>
<accession>A0ABT1CIY9</accession>
<gene>
    <name evidence="7" type="ORF">NF685_11810</name>
</gene>
<comment type="function">
    <text evidence="5">Part of the ABC transporter complex HmuTUV involved in hemin import. Responsible for energy coupling to the transport system.</text>
</comment>
<dbReference type="GO" id="GO:0005524">
    <property type="term" value="F:ATP binding"/>
    <property type="evidence" value="ECO:0007669"/>
    <property type="project" value="UniProtKB-KW"/>
</dbReference>
<dbReference type="PANTHER" id="PTHR42794">
    <property type="entry name" value="HEMIN IMPORT ATP-BINDING PROTEIN HMUV"/>
    <property type="match status" value="1"/>
</dbReference>
<evidence type="ECO:0000256" key="5">
    <source>
        <dbReference type="ARBA" id="ARBA00037066"/>
    </source>
</evidence>
<evidence type="ECO:0000256" key="1">
    <source>
        <dbReference type="ARBA" id="ARBA00022448"/>
    </source>
</evidence>
<evidence type="ECO:0000256" key="2">
    <source>
        <dbReference type="ARBA" id="ARBA00022741"/>
    </source>
</evidence>
<dbReference type="PANTHER" id="PTHR42794:SF1">
    <property type="entry name" value="HEMIN IMPORT ATP-BINDING PROTEIN HMUV"/>
    <property type="match status" value="1"/>
</dbReference>
<dbReference type="CDD" id="cd03214">
    <property type="entry name" value="ABC_Iron-Siderophores_B12_Hemin"/>
    <property type="match status" value="1"/>
</dbReference>
<comment type="caution">
    <text evidence="7">The sequence shown here is derived from an EMBL/GenBank/DDBJ whole genome shotgun (WGS) entry which is preliminary data.</text>
</comment>
<dbReference type="SUPFAM" id="SSF52540">
    <property type="entry name" value="P-loop containing nucleoside triphosphate hydrolases"/>
    <property type="match status" value="1"/>
</dbReference>
<name>A0ABT1CIY9_9PROT</name>
<reference evidence="7 8" key="1">
    <citation type="submission" date="2022-06" db="EMBL/GenBank/DDBJ databases">
        <title>Whole-genome of Asaia lannensis strain LMG 27011T.</title>
        <authorList>
            <person name="Sombolestani A."/>
        </authorList>
    </citation>
    <scope>NUCLEOTIDE SEQUENCE [LARGE SCALE GENOMIC DNA]</scope>
    <source>
        <strain evidence="7 8">NBRC 102526</strain>
    </source>
</reference>
<proteinExistence type="predicted"/>
<organism evidence="7 8">
    <name type="scientific">Asaia lannensis NBRC 102526</name>
    <dbReference type="NCBI Taxonomy" id="1307926"/>
    <lineage>
        <taxon>Bacteria</taxon>
        <taxon>Pseudomonadati</taxon>
        <taxon>Pseudomonadota</taxon>
        <taxon>Alphaproteobacteria</taxon>
        <taxon>Acetobacterales</taxon>
        <taxon>Acetobacteraceae</taxon>
        <taxon>Asaia</taxon>
    </lineage>
</organism>
<evidence type="ECO:0000259" key="6">
    <source>
        <dbReference type="PROSITE" id="PS50893"/>
    </source>
</evidence>
<dbReference type="InterPro" id="IPR003439">
    <property type="entry name" value="ABC_transporter-like_ATP-bd"/>
</dbReference>
<dbReference type="RefSeq" id="WP_252849757.1">
    <property type="nucleotide sequence ID" value="NZ_BAPW01000046.1"/>
</dbReference>
<evidence type="ECO:0000256" key="4">
    <source>
        <dbReference type="ARBA" id="ARBA00022967"/>
    </source>
</evidence>
<dbReference type="InterPro" id="IPR027417">
    <property type="entry name" value="P-loop_NTPase"/>
</dbReference>
<dbReference type="Gene3D" id="3.40.50.300">
    <property type="entry name" value="P-loop containing nucleotide triphosphate hydrolases"/>
    <property type="match status" value="1"/>
</dbReference>
<dbReference type="PROSITE" id="PS50893">
    <property type="entry name" value="ABC_TRANSPORTER_2"/>
    <property type="match status" value="1"/>
</dbReference>
<dbReference type="Pfam" id="PF00005">
    <property type="entry name" value="ABC_tran"/>
    <property type="match status" value="1"/>
</dbReference>